<gene>
    <name evidence="7" type="primary">tagB</name>
    <name evidence="7" type="ORF">GCM10010954_32750</name>
</gene>
<sequence>MAKDFIISVYLLMFRTIFNIAKLIPQRKKTVFVSSFGDNILFTVEALKKQYDGEIIILKDEKCRYFFPEDYQTQVIPFNVKKPKEFIQSIYHLATCEKVFVDNYFGFLAATDFNDNVECIQLWHASGAVKKFGLADPSIEHRTKKANDRFRKVYQRFDKVVVGSDKMAEIFKQSFNLSEENILKTGIPRTDFFFEDHSTIVHKLKNKYPEMNNKQVILYAPTFRDHQLTNPDIQLDLKQMYEALNEDYVLLLRLHPAVKTNFKNPYPDFIIDVSSGEKINHLLLVSDILITDYSSIPYEFSLLNKPMIFYSFDLEEYARVRGFWEDYHSMTPGPVAYTSQEIIEIIWTEFYNYEEIERFSKLWNQYSDGQSSKKLIQSLYGKAHEREVLLNPQK</sequence>
<protein>
    <submittedName>
        <fullName evidence="7">Uncharacterized protein</fullName>
    </submittedName>
</protein>
<keyword evidence="3" id="KW-1003">Cell membrane</keyword>
<dbReference type="InterPro" id="IPR043149">
    <property type="entry name" value="TagF_N"/>
</dbReference>
<evidence type="ECO:0000256" key="3">
    <source>
        <dbReference type="ARBA" id="ARBA00022475"/>
    </source>
</evidence>
<dbReference type="Gene3D" id="3.40.50.11820">
    <property type="match status" value="1"/>
</dbReference>
<evidence type="ECO:0000256" key="2">
    <source>
        <dbReference type="ARBA" id="ARBA00010488"/>
    </source>
</evidence>
<dbReference type="InterPro" id="IPR043148">
    <property type="entry name" value="TagF_C"/>
</dbReference>
<evidence type="ECO:0000256" key="6">
    <source>
        <dbReference type="ARBA" id="ARBA00023136"/>
    </source>
</evidence>
<keyword evidence="5" id="KW-0777">Teichoic acid biosynthesis</keyword>
<dbReference type="SUPFAM" id="SSF53756">
    <property type="entry name" value="UDP-Glycosyltransferase/glycogen phosphorylase"/>
    <property type="match status" value="1"/>
</dbReference>
<dbReference type="InterPro" id="IPR007554">
    <property type="entry name" value="Glycerophosphate_synth"/>
</dbReference>
<dbReference type="RefSeq" id="WP_188378584.1">
    <property type="nucleotide sequence ID" value="NZ_BMEL01000004.1"/>
</dbReference>
<reference evidence="7" key="2">
    <citation type="submission" date="2020-09" db="EMBL/GenBank/DDBJ databases">
        <authorList>
            <person name="Sun Q."/>
            <person name="Zhou Y."/>
        </authorList>
    </citation>
    <scope>NUCLEOTIDE SEQUENCE</scope>
    <source>
        <strain evidence="7">CGMCC 1.12153</strain>
    </source>
</reference>
<comment type="similarity">
    <text evidence="2">Belongs to the CDP-glycerol glycerophosphotransferase family.</text>
</comment>
<comment type="caution">
    <text evidence="7">The sequence shown here is derived from an EMBL/GenBank/DDBJ whole genome shotgun (WGS) entry which is preliminary data.</text>
</comment>
<dbReference type="InterPro" id="IPR051612">
    <property type="entry name" value="Teichoic_Acid_Biosynth"/>
</dbReference>
<dbReference type="Gene3D" id="3.40.50.12580">
    <property type="match status" value="1"/>
</dbReference>
<dbReference type="EMBL" id="BMEL01000004">
    <property type="protein sequence ID" value="GGF31033.1"/>
    <property type="molecule type" value="Genomic_DNA"/>
</dbReference>
<dbReference type="AlphaFoldDB" id="A0A917F006"/>
<dbReference type="GO" id="GO:0005886">
    <property type="term" value="C:plasma membrane"/>
    <property type="evidence" value="ECO:0007669"/>
    <property type="project" value="UniProtKB-SubCell"/>
</dbReference>
<comment type="subcellular location">
    <subcellularLocation>
        <location evidence="1">Cell membrane</location>
        <topology evidence="1">Peripheral membrane protein</topology>
    </subcellularLocation>
</comment>
<dbReference type="GO" id="GO:0019350">
    <property type="term" value="P:teichoic acid biosynthetic process"/>
    <property type="evidence" value="ECO:0007669"/>
    <property type="project" value="UniProtKB-KW"/>
</dbReference>
<dbReference type="Proteomes" id="UP000660110">
    <property type="component" value="Unassembled WGS sequence"/>
</dbReference>
<accession>A0A917F006</accession>
<name>A0A917F006_HALAA</name>
<keyword evidence="8" id="KW-1185">Reference proteome</keyword>
<organism evidence="7 8">
    <name type="scientific">Halobacillus andaensis</name>
    <dbReference type="NCBI Taxonomy" id="1176239"/>
    <lineage>
        <taxon>Bacteria</taxon>
        <taxon>Bacillati</taxon>
        <taxon>Bacillota</taxon>
        <taxon>Bacilli</taxon>
        <taxon>Bacillales</taxon>
        <taxon>Bacillaceae</taxon>
        <taxon>Halobacillus</taxon>
    </lineage>
</organism>
<dbReference type="PANTHER" id="PTHR37316:SF1">
    <property type="entry name" value="TEICHOIC ACID GLYCEROL-PHOSPHATE PRIMASE"/>
    <property type="match status" value="1"/>
</dbReference>
<evidence type="ECO:0000313" key="7">
    <source>
        <dbReference type="EMBL" id="GGF31033.1"/>
    </source>
</evidence>
<keyword evidence="6" id="KW-0472">Membrane</keyword>
<evidence type="ECO:0000313" key="8">
    <source>
        <dbReference type="Proteomes" id="UP000660110"/>
    </source>
</evidence>
<evidence type="ECO:0000256" key="1">
    <source>
        <dbReference type="ARBA" id="ARBA00004202"/>
    </source>
</evidence>
<keyword evidence="4" id="KW-0808">Transferase</keyword>
<proteinExistence type="inferred from homology"/>
<dbReference type="PANTHER" id="PTHR37316">
    <property type="entry name" value="TEICHOIC ACID GLYCEROL-PHOSPHATE PRIMASE"/>
    <property type="match status" value="1"/>
</dbReference>
<reference evidence="7" key="1">
    <citation type="journal article" date="2014" name="Int. J. Syst. Evol. Microbiol.">
        <title>Complete genome sequence of Corynebacterium casei LMG S-19264T (=DSM 44701T), isolated from a smear-ripened cheese.</title>
        <authorList>
            <consortium name="US DOE Joint Genome Institute (JGI-PGF)"/>
            <person name="Walter F."/>
            <person name="Albersmeier A."/>
            <person name="Kalinowski J."/>
            <person name="Ruckert C."/>
        </authorList>
    </citation>
    <scope>NUCLEOTIDE SEQUENCE</scope>
    <source>
        <strain evidence="7">CGMCC 1.12153</strain>
    </source>
</reference>
<dbReference type="Pfam" id="PF04464">
    <property type="entry name" value="Glyphos_transf"/>
    <property type="match status" value="1"/>
</dbReference>
<dbReference type="GO" id="GO:0047355">
    <property type="term" value="F:CDP-glycerol glycerophosphotransferase activity"/>
    <property type="evidence" value="ECO:0007669"/>
    <property type="project" value="InterPro"/>
</dbReference>
<evidence type="ECO:0000256" key="5">
    <source>
        <dbReference type="ARBA" id="ARBA00022944"/>
    </source>
</evidence>
<evidence type="ECO:0000256" key="4">
    <source>
        <dbReference type="ARBA" id="ARBA00022679"/>
    </source>
</evidence>